<proteinExistence type="predicted"/>
<dbReference type="PANTHER" id="PTHR36978:SF4">
    <property type="entry name" value="P-LOOP CONTAINING NUCLEOSIDE TRIPHOSPHATE HYDROLASE PROTEIN"/>
    <property type="match status" value="1"/>
</dbReference>
<evidence type="ECO:0000313" key="1">
    <source>
        <dbReference type="EMBL" id="GAA1660843.1"/>
    </source>
</evidence>
<accession>A0ABN2FXF4</accession>
<dbReference type="Gene3D" id="3.40.50.300">
    <property type="entry name" value="P-loop containing nucleotide triphosphate hydrolases"/>
    <property type="match status" value="1"/>
</dbReference>
<evidence type="ECO:0000313" key="2">
    <source>
        <dbReference type="Proteomes" id="UP001500618"/>
    </source>
</evidence>
<dbReference type="RefSeq" id="WP_163567350.1">
    <property type="nucleotide sequence ID" value="NZ_BAAANY010000002.1"/>
</dbReference>
<dbReference type="Proteomes" id="UP001500618">
    <property type="component" value="Unassembled WGS sequence"/>
</dbReference>
<comment type="caution">
    <text evidence="1">The sequence shown here is derived from an EMBL/GenBank/DDBJ whole genome shotgun (WGS) entry which is preliminary data.</text>
</comment>
<reference evidence="1 2" key="1">
    <citation type="journal article" date="2019" name="Int. J. Syst. Evol. Microbiol.">
        <title>The Global Catalogue of Microorganisms (GCM) 10K type strain sequencing project: providing services to taxonomists for standard genome sequencing and annotation.</title>
        <authorList>
            <consortium name="The Broad Institute Genomics Platform"/>
            <consortium name="The Broad Institute Genome Sequencing Center for Infectious Disease"/>
            <person name="Wu L."/>
            <person name="Ma J."/>
        </authorList>
    </citation>
    <scope>NUCLEOTIDE SEQUENCE [LARGE SCALE GENOMIC DNA]</scope>
    <source>
        <strain evidence="1 2">JCM 14718</strain>
    </source>
</reference>
<dbReference type="Pfam" id="PF17784">
    <property type="entry name" value="Sulfotransfer_4"/>
    <property type="match status" value="1"/>
</dbReference>
<dbReference type="PANTHER" id="PTHR36978">
    <property type="entry name" value="P-LOOP CONTAINING NUCLEOTIDE TRIPHOSPHATE HYDROLASE"/>
    <property type="match status" value="1"/>
</dbReference>
<protein>
    <submittedName>
        <fullName evidence="1">Sulfotransferase family protein</fullName>
    </submittedName>
</protein>
<gene>
    <name evidence="1" type="ORF">GCM10009765_07870</name>
</gene>
<keyword evidence="2" id="KW-1185">Reference proteome</keyword>
<name>A0ABN2FXF4_9ACTN</name>
<dbReference type="SUPFAM" id="SSF52540">
    <property type="entry name" value="P-loop containing nucleoside triphosphate hydrolases"/>
    <property type="match status" value="1"/>
</dbReference>
<sequence>MLKLIGAGFGRTGTLSLKTALEQIGFGPCYHMAELIDNPERMAHWTPIIEGKKPDWEHIFAGYPATVDWPAAAYWRELVAAYPDAKVLLSVRDPQKWYDSVDNTIYYVYKLMRDPSQLPPAMQERFASQSPGERMRLLQELIWDGTFQGRFEDRDFAVSVFEKHNQQVIDAVPADRLLVYQVGQGWGPLCDFLGVPVPDGDFPRVNEGTEFRARITEGLTPADPH</sequence>
<dbReference type="InterPro" id="IPR027417">
    <property type="entry name" value="P-loop_NTPase"/>
</dbReference>
<organism evidence="1 2">
    <name type="scientific">Fodinicola feengrottensis</name>
    <dbReference type="NCBI Taxonomy" id="435914"/>
    <lineage>
        <taxon>Bacteria</taxon>
        <taxon>Bacillati</taxon>
        <taxon>Actinomycetota</taxon>
        <taxon>Actinomycetes</taxon>
        <taxon>Mycobacteriales</taxon>
        <taxon>Fodinicola</taxon>
    </lineage>
</organism>
<dbReference type="InterPro" id="IPR040632">
    <property type="entry name" value="Sulfotransfer_4"/>
</dbReference>
<dbReference type="EMBL" id="BAAANY010000002">
    <property type="protein sequence ID" value="GAA1660843.1"/>
    <property type="molecule type" value="Genomic_DNA"/>
</dbReference>